<dbReference type="AlphaFoldDB" id="A0AA39PYH4"/>
<evidence type="ECO:0000313" key="2">
    <source>
        <dbReference type="Proteomes" id="UP001175228"/>
    </source>
</evidence>
<gene>
    <name evidence="1" type="ORF">EDD18DRAFT_1357257</name>
</gene>
<name>A0AA39PYH4_9AGAR</name>
<comment type="caution">
    <text evidence="1">The sequence shown here is derived from an EMBL/GenBank/DDBJ whole genome shotgun (WGS) entry which is preliminary data.</text>
</comment>
<reference evidence="1" key="1">
    <citation type="submission" date="2023-06" db="EMBL/GenBank/DDBJ databases">
        <authorList>
            <consortium name="Lawrence Berkeley National Laboratory"/>
            <person name="Ahrendt S."/>
            <person name="Sahu N."/>
            <person name="Indic B."/>
            <person name="Wong-Bajracharya J."/>
            <person name="Merenyi Z."/>
            <person name="Ke H.-M."/>
            <person name="Monk M."/>
            <person name="Kocsube S."/>
            <person name="Drula E."/>
            <person name="Lipzen A."/>
            <person name="Balint B."/>
            <person name="Henrissat B."/>
            <person name="Andreopoulos B."/>
            <person name="Martin F.M."/>
            <person name="Harder C.B."/>
            <person name="Rigling D."/>
            <person name="Ford K.L."/>
            <person name="Foster G.D."/>
            <person name="Pangilinan J."/>
            <person name="Papanicolaou A."/>
            <person name="Barry K."/>
            <person name="LaButti K."/>
            <person name="Viragh M."/>
            <person name="Koriabine M."/>
            <person name="Yan M."/>
            <person name="Riley R."/>
            <person name="Champramary S."/>
            <person name="Plett K.L."/>
            <person name="Tsai I.J."/>
            <person name="Slot J."/>
            <person name="Sipos G."/>
            <person name="Plett J."/>
            <person name="Nagy L.G."/>
            <person name="Grigoriev I.V."/>
        </authorList>
    </citation>
    <scope>NUCLEOTIDE SEQUENCE</scope>
    <source>
        <strain evidence="1">HWK02</strain>
    </source>
</reference>
<evidence type="ECO:0000313" key="1">
    <source>
        <dbReference type="EMBL" id="KAK0492880.1"/>
    </source>
</evidence>
<sequence>MARLRVQGETCVVPPGVAQEKSMEGSLAEVAFTIQHYYITTSRTDSFGANISRARIMVLRLHREDADEAYESYMDARVTGGSSSGTDKASTVRTMVSGERFSEDTVSSCGADPVVDTKDEVEVEEESVRKRKSKGVSSDCSLKKAKGTVSVYNIPPQKHTITPIHSNLSNVRSSFWHLSVSLYDPNAYIPVVAQGLASLAAR</sequence>
<accession>A0AA39PYH4</accession>
<dbReference type="Proteomes" id="UP001175228">
    <property type="component" value="Unassembled WGS sequence"/>
</dbReference>
<proteinExistence type="predicted"/>
<keyword evidence="2" id="KW-1185">Reference proteome</keyword>
<dbReference type="EMBL" id="JAUEPU010000027">
    <property type="protein sequence ID" value="KAK0492880.1"/>
    <property type="molecule type" value="Genomic_DNA"/>
</dbReference>
<organism evidence="1 2">
    <name type="scientific">Armillaria luteobubalina</name>
    <dbReference type="NCBI Taxonomy" id="153913"/>
    <lineage>
        <taxon>Eukaryota</taxon>
        <taxon>Fungi</taxon>
        <taxon>Dikarya</taxon>
        <taxon>Basidiomycota</taxon>
        <taxon>Agaricomycotina</taxon>
        <taxon>Agaricomycetes</taxon>
        <taxon>Agaricomycetidae</taxon>
        <taxon>Agaricales</taxon>
        <taxon>Marasmiineae</taxon>
        <taxon>Physalacriaceae</taxon>
        <taxon>Armillaria</taxon>
    </lineage>
</organism>
<protein>
    <submittedName>
        <fullName evidence="1">Uncharacterized protein</fullName>
    </submittedName>
</protein>